<sequence>MHTHHLLFPAPELGRPYGEHSLNMDVTHHCSAAQRVVQILKAICPKTFTPTLVKEPVCDCCTRSVLTQQQQIDLQCHFSFSTYRLALIQLHCQQQLIRLQCRADFNKTCE</sequence>
<dbReference type="EMBL" id="HBIP01020004">
    <property type="protein sequence ID" value="CAE0496805.1"/>
    <property type="molecule type" value="Transcribed_RNA"/>
</dbReference>
<gene>
    <name evidence="1" type="ORF">DTER00134_LOCUS11878</name>
</gene>
<protein>
    <submittedName>
        <fullName evidence="1">Uncharacterized protein</fullName>
    </submittedName>
</protein>
<proteinExistence type="predicted"/>
<organism evidence="1">
    <name type="scientific">Dunaliella tertiolecta</name>
    <name type="common">Green alga</name>
    <dbReference type="NCBI Taxonomy" id="3047"/>
    <lineage>
        <taxon>Eukaryota</taxon>
        <taxon>Viridiplantae</taxon>
        <taxon>Chlorophyta</taxon>
        <taxon>core chlorophytes</taxon>
        <taxon>Chlorophyceae</taxon>
        <taxon>CS clade</taxon>
        <taxon>Chlamydomonadales</taxon>
        <taxon>Dunaliellaceae</taxon>
        <taxon>Dunaliella</taxon>
    </lineage>
</organism>
<reference evidence="1" key="1">
    <citation type="submission" date="2021-01" db="EMBL/GenBank/DDBJ databases">
        <authorList>
            <person name="Corre E."/>
            <person name="Pelletier E."/>
            <person name="Niang G."/>
            <person name="Scheremetjew M."/>
            <person name="Finn R."/>
            <person name="Kale V."/>
            <person name="Holt S."/>
            <person name="Cochrane G."/>
            <person name="Meng A."/>
            <person name="Brown T."/>
            <person name="Cohen L."/>
        </authorList>
    </citation>
    <scope>NUCLEOTIDE SEQUENCE</scope>
    <source>
        <strain evidence="1">CCMP1320</strain>
    </source>
</reference>
<name>A0A7S3QXV7_DUNTE</name>
<dbReference type="AlphaFoldDB" id="A0A7S3QXV7"/>
<accession>A0A7S3QXV7</accession>
<evidence type="ECO:0000313" key="1">
    <source>
        <dbReference type="EMBL" id="CAE0496805.1"/>
    </source>
</evidence>